<dbReference type="EMBL" id="BPLQ01002377">
    <property type="protein sequence ID" value="GIX92203.1"/>
    <property type="molecule type" value="Genomic_DNA"/>
</dbReference>
<keyword evidence="2" id="KW-1185">Reference proteome</keyword>
<organism evidence="1 2">
    <name type="scientific">Caerostris darwini</name>
    <dbReference type="NCBI Taxonomy" id="1538125"/>
    <lineage>
        <taxon>Eukaryota</taxon>
        <taxon>Metazoa</taxon>
        <taxon>Ecdysozoa</taxon>
        <taxon>Arthropoda</taxon>
        <taxon>Chelicerata</taxon>
        <taxon>Arachnida</taxon>
        <taxon>Araneae</taxon>
        <taxon>Araneomorphae</taxon>
        <taxon>Entelegynae</taxon>
        <taxon>Araneoidea</taxon>
        <taxon>Araneidae</taxon>
        <taxon>Caerostris</taxon>
    </lineage>
</organism>
<dbReference type="Proteomes" id="UP001054837">
    <property type="component" value="Unassembled WGS sequence"/>
</dbReference>
<evidence type="ECO:0000313" key="2">
    <source>
        <dbReference type="Proteomes" id="UP001054837"/>
    </source>
</evidence>
<dbReference type="AlphaFoldDB" id="A0AAV4P5A8"/>
<proteinExistence type="predicted"/>
<gene>
    <name evidence="1" type="ORF">CDAR_262131</name>
</gene>
<accession>A0AAV4P5A8</accession>
<comment type="caution">
    <text evidence="1">The sequence shown here is derived from an EMBL/GenBank/DDBJ whole genome shotgun (WGS) entry which is preliminary data.</text>
</comment>
<evidence type="ECO:0000313" key="1">
    <source>
        <dbReference type="EMBL" id="GIX92203.1"/>
    </source>
</evidence>
<protein>
    <submittedName>
        <fullName evidence="1">Uncharacterized protein</fullName>
    </submittedName>
</protein>
<name>A0AAV4P5A8_9ARAC</name>
<reference evidence="1 2" key="1">
    <citation type="submission" date="2021-06" db="EMBL/GenBank/DDBJ databases">
        <title>Caerostris darwini draft genome.</title>
        <authorList>
            <person name="Kono N."/>
            <person name="Arakawa K."/>
        </authorList>
    </citation>
    <scope>NUCLEOTIDE SEQUENCE [LARGE SCALE GENOMIC DNA]</scope>
</reference>
<sequence length="124" mass="14823">MIQIQRKDIKLRNVMRKTKTKYRRAELRKMVLVQNTIKKWREQHIDDLLPGHRIQRNEPVRNRCNPTIAPMPNQCNPTIAPNQCNSISVPVPNQCNVVIDEFDDERKKFTFFKTISNFFKLFLK</sequence>